<sequence length="338" mass="37741">MKIAVRGGHNFQAKGASALIDETTEDRKVYKSVIENLKLAGHNVLDVTPGNCDVDTDLYLGVKKAEDWGADLFISIHFDKAYDTYAGALGTATWIYGTGGQAEVFAKRIVDSVANGTGLKNRGVRVNSKLYELRKTTMPAVIVEVCFCEATEDVRIYEEKGANLVGKLIAEGICNNSIENTVEETKPNVEPSKPSNSFSTNARALVALDPRDNPSDNYSDLGEIFKDERFRVLAEVCDKGDFLPIVYWKDSEGRESGKVWVRSKQDYMMIDTYHRVVNVVTELDARYEPSPNSSRMGYVTNGERLYVHRIEGNYALATYFAGNGYKTAWFTAKYLERI</sequence>
<dbReference type="InterPro" id="IPR002508">
    <property type="entry name" value="MurNAc-LAA_cat"/>
</dbReference>
<evidence type="ECO:0000259" key="1">
    <source>
        <dbReference type="SMART" id="SM00646"/>
    </source>
</evidence>
<protein>
    <submittedName>
        <fullName evidence="2">N-acetylmuramoyl-L-alanine amidase</fullName>
    </submittedName>
</protein>
<dbReference type="InterPro" id="IPR050695">
    <property type="entry name" value="N-acetylmuramoyl_amidase_3"/>
</dbReference>
<name>A0A133N1Y7_CLOPF</name>
<evidence type="ECO:0000313" key="3">
    <source>
        <dbReference type="Proteomes" id="UP000070646"/>
    </source>
</evidence>
<accession>A0A133N1Y7</accession>
<dbReference type="GO" id="GO:0030288">
    <property type="term" value="C:outer membrane-bounded periplasmic space"/>
    <property type="evidence" value="ECO:0007669"/>
    <property type="project" value="TreeGrafter"/>
</dbReference>
<evidence type="ECO:0000313" key="2">
    <source>
        <dbReference type="EMBL" id="KXA10309.1"/>
    </source>
</evidence>
<dbReference type="GO" id="GO:0009253">
    <property type="term" value="P:peptidoglycan catabolic process"/>
    <property type="evidence" value="ECO:0007669"/>
    <property type="project" value="InterPro"/>
</dbReference>
<dbReference type="Pfam" id="PF01520">
    <property type="entry name" value="Amidase_3"/>
    <property type="match status" value="1"/>
</dbReference>
<dbReference type="EMBL" id="LRPU01000105">
    <property type="protein sequence ID" value="KXA10309.1"/>
    <property type="molecule type" value="Genomic_DNA"/>
</dbReference>
<organism evidence="2 3">
    <name type="scientific">Clostridium perfringens</name>
    <dbReference type="NCBI Taxonomy" id="1502"/>
    <lineage>
        <taxon>Bacteria</taxon>
        <taxon>Bacillati</taxon>
        <taxon>Bacillota</taxon>
        <taxon>Clostridia</taxon>
        <taxon>Eubacteriales</taxon>
        <taxon>Clostridiaceae</taxon>
        <taxon>Clostridium</taxon>
    </lineage>
</organism>
<comment type="caution">
    <text evidence="2">The sequence shown here is derived from an EMBL/GenBank/DDBJ whole genome shotgun (WGS) entry which is preliminary data.</text>
</comment>
<proteinExistence type="predicted"/>
<dbReference type="Gene3D" id="3.40.630.40">
    <property type="entry name" value="Zn-dependent exopeptidases"/>
    <property type="match status" value="1"/>
</dbReference>
<dbReference type="SUPFAM" id="SSF53187">
    <property type="entry name" value="Zn-dependent exopeptidases"/>
    <property type="match status" value="1"/>
</dbReference>
<dbReference type="GO" id="GO:0008745">
    <property type="term" value="F:N-acetylmuramoyl-L-alanine amidase activity"/>
    <property type="evidence" value="ECO:0007669"/>
    <property type="project" value="InterPro"/>
</dbReference>
<dbReference type="SMART" id="SM00646">
    <property type="entry name" value="Ami_3"/>
    <property type="match status" value="1"/>
</dbReference>
<dbReference type="AlphaFoldDB" id="A0A133N1Y7"/>
<dbReference type="RefSeq" id="WP_060796135.1">
    <property type="nucleotide sequence ID" value="NZ_KQ956244.1"/>
</dbReference>
<feature type="domain" description="MurNAc-LAA" evidence="1">
    <location>
        <begin position="62"/>
        <end position="174"/>
    </location>
</feature>
<dbReference type="Proteomes" id="UP000070646">
    <property type="component" value="Unassembled WGS sequence"/>
</dbReference>
<dbReference type="PANTHER" id="PTHR30404">
    <property type="entry name" value="N-ACETYLMURAMOYL-L-ALANINE AMIDASE"/>
    <property type="match status" value="1"/>
</dbReference>
<dbReference type="PANTHER" id="PTHR30404:SF8">
    <property type="entry name" value="AUTOLYSIN PH-RELATED"/>
    <property type="match status" value="1"/>
</dbReference>
<reference evidence="2 3" key="1">
    <citation type="submission" date="2016-01" db="EMBL/GenBank/DDBJ databases">
        <authorList>
            <person name="Oliw E.H."/>
        </authorList>
    </citation>
    <scope>NUCLEOTIDE SEQUENCE [LARGE SCALE GENOMIC DNA]</scope>
    <source>
        <strain evidence="2 3">MJR7757A</strain>
    </source>
</reference>
<gene>
    <name evidence="2" type="ORF">HMPREF3222_02107</name>
</gene>
<dbReference type="PATRIC" id="fig|1502.174.peg.2121"/>
<dbReference type="CDD" id="cd02696">
    <property type="entry name" value="MurNAc-LAA"/>
    <property type="match status" value="1"/>
</dbReference>